<dbReference type="InterPro" id="IPR047141">
    <property type="entry name" value="Stealth"/>
</dbReference>
<evidence type="ECO:0000256" key="2">
    <source>
        <dbReference type="ARBA" id="ARBA00022679"/>
    </source>
</evidence>
<dbReference type="InterPro" id="IPR021520">
    <property type="entry name" value="Stealth_CR2"/>
</dbReference>
<comment type="similarity">
    <text evidence="1">Belongs to the stealth family.</text>
</comment>
<dbReference type="Proteomes" id="UP000777002">
    <property type="component" value="Unassembled WGS sequence"/>
</dbReference>
<organism evidence="5 6">
    <name type="scientific">Parasutterella secunda</name>
    <dbReference type="NCBI Taxonomy" id="626947"/>
    <lineage>
        <taxon>Bacteria</taxon>
        <taxon>Pseudomonadati</taxon>
        <taxon>Pseudomonadota</taxon>
        <taxon>Betaproteobacteria</taxon>
        <taxon>Burkholderiales</taxon>
        <taxon>Sutterellaceae</taxon>
        <taxon>Parasutterella</taxon>
    </lineage>
</organism>
<evidence type="ECO:0000256" key="1">
    <source>
        <dbReference type="ARBA" id="ARBA00007583"/>
    </source>
</evidence>
<name>A0ABS2GV05_9BURK</name>
<dbReference type="PANTHER" id="PTHR24045:SF0">
    <property type="entry name" value="N-ACETYLGLUCOSAMINE-1-PHOSPHOTRANSFERASE SUBUNITS ALPHA_BETA"/>
    <property type="match status" value="1"/>
</dbReference>
<keyword evidence="2" id="KW-0808">Transferase</keyword>
<dbReference type="Pfam" id="PF11380">
    <property type="entry name" value="Stealth_CR2"/>
    <property type="match status" value="1"/>
</dbReference>
<keyword evidence="3" id="KW-0270">Exopolysaccharide synthesis</keyword>
<evidence type="ECO:0000259" key="4">
    <source>
        <dbReference type="Pfam" id="PF11380"/>
    </source>
</evidence>
<evidence type="ECO:0000256" key="3">
    <source>
        <dbReference type="ARBA" id="ARBA00023169"/>
    </source>
</evidence>
<accession>A0ABS2GV05</accession>
<evidence type="ECO:0000313" key="5">
    <source>
        <dbReference type="EMBL" id="MBM6928692.1"/>
    </source>
</evidence>
<evidence type="ECO:0000313" key="6">
    <source>
        <dbReference type="Proteomes" id="UP000777002"/>
    </source>
</evidence>
<dbReference type="PANTHER" id="PTHR24045">
    <property type="match status" value="1"/>
</dbReference>
<sequence>MVAILLLQPRKKQLLAKMGLPWDESNFGELRYIDNNELKYSLRSVDRYIPWINHIYVVTDNQRPSWLCENDKLTVVDQTF</sequence>
<protein>
    <recommendedName>
        <fullName evidence="4">Stealth protein CR2 conserved region 2 domain-containing protein</fullName>
    </recommendedName>
</protein>
<comment type="caution">
    <text evidence="5">The sequence shown here is derived from an EMBL/GenBank/DDBJ whole genome shotgun (WGS) entry which is preliminary data.</text>
</comment>
<gene>
    <name evidence="5" type="ORF">H5985_05335</name>
</gene>
<reference evidence="5 6" key="1">
    <citation type="journal article" date="2021" name="Sci. Rep.">
        <title>The distribution of antibiotic resistance genes in chicken gut microbiota commensals.</title>
        <authorList>
            <person name="Juricova H."/>
            <person name="Matiasovicova J."/>
            <person name="Kubasova T."/>
            <person name="Cejkova D."/>
            <person name="Rychlik I."/>
        </authorList>
    </citation>
    <scope>NUCLEOTIDE SEQUENCE [LARGE SCALE GENOMIC DNA]</scope>
    <source>
        <strain evidence="5 6">An562</strain>
    </source>
</reference>
<proteinExistence type="inferred from homology"/>
<dbReference type="EMBL" id="JACJKX010000008">
    <property type="protein sequence ID" value="MBM6928692.1"/>
    <property type="molecule type" value="Genomic_DNA"/>
</dbReference>
<feature type="domain" description="Stealth protein CR2 conserved region 2" evidence="4">
    <location>
        <begin position="31"/>
        <end position="78"/>
    </location>
</feature>
<keyword evidence="6" id="KW-1185">Reference proteome</keyword>